<evidence type="ECO:0000256" key="8">
    <source>
        <dbReference type="SAM" id="MobiDB-lite"/>
    </source>
</evidence>
<dbReference type="InterPro" id="IPR030378">
    <property type="entry name" value="G_CP_dom"/>
</dbReference>
<dbReference type="CDD" id="cd01858">
    <property type="entry name" value="NGP_1"/>
    <property type="match status" value="1"/>
</dbReference>
<dbReference type="PRINTS" id="PR00326">
    <property type="entry name" value="GTP1OBG"/>
</dbReference>
<organism evidence="10 11">
    <name type="scientific">Paramarasmius palmivorus</name>
    <dbReference type="NCBI Taxonomy" id="297713"/>
    <lineage>
        <taxon>Eukaryota</taxon>
        <taxon>Fungi</taxon>
        <taxon>Dikarya</taxon>
        <taxon>Basidiomycota</taxon>
        <taxon>Agaricomycotina</taxon>
        <taxon>Agaricomycetes</taxon>
        <taxon>Agaricomycetidae</taxon>
        <taxon>Agaricales</taxon>
        <taxon>Marasmiineae</taxon>
        <taxon>Marasmiaceae</taxon>
        <taxon>Paramarasmius</taxon>
    </lineage>
</organism>
<feature type="region of interest" description="Disordered" evidence="8">
    <location>
        <begin position="1"/>
        <end position="27"/>
    </location>
</feature>
<protein>
    <recommendedName>
        <fullName evidence="3 7">Nucleolar GTP-binding protein 2</fullName>
    </recommendedName>
</protein>
<name>A0AAW0CNZ1_9AGAR</name>
<sequence>MAPLKKAGSSSKSRSSTSSGSVSLKKVKGENFYRNAKQVARLKMLNGGKPVRDKDGKIIQAAAFQKGEDETKPGRVQPDRRWFGNTRVISQTALDHFRTSLASKKDDPYSVLLRRNKLPMALLDEAANPNARKVDWACSLQIARSHIVETEPFSETFGPKAQRKRPRVDAGDFEELSKMGAAAAEEAEKAAEASGQGVIEPLASSIVEAPTHADYNEPIYAKGTSRRIYGELYKVIDSSDVIIHVLDARDPMGTLCQSVLDYIKKEKAHKQVVLVINKCDLVPNWVTARYIQHLTPRYPTIAFHASPNHSFGKGSLIQLLRQFSQLHSDKKQISVGFIGYPNVGKSSVINTLKSGKVCKVAPVPGETKVWQYITLTRRIYLIDCPGIVPTSAHDSQTSTVLKGVVRVEALPTPSEHIPALMERVKPLYLSRTYNVPLPNSDDPSQGWDPEDFLDKLARMKGRLLKHGEPDKDSVAKIVLSDWVRGRIPFFVPPPERPEELNQAEEKARRIKAAKGKVKAVDDEAATEVPGVKQNLGSIIQKNTFLAEDIRPLEEEELNAEAEDADADAEAAEDEEAEDEEELTWNDVWEGIKAPEEAGEAPTEDVKSGNESIEDQDAEPLEDEDAAPNKEPRMKTNKRKASNFYTNANVKNKNRAKAALMKSLPTGKKGGEGRKRKAARP</sequence>
<evidence type="ECO:0000256" key="1">
    <source>
        <dbReference type="ARBA" id="ARBA00003892"/>
    </source>
</evidence>
<dbReference type="Pfam" id="PF08153">
    <property type="entry name" value="NGP1NT"/>
    <property type="match status" value="1"/>
</dbReference>
<dbReference type="InterPro" id="IPR027417">
    <property type="entry name" value="P-loop_NTPase"/>
</dbReference>
<comment type="caution">
    <text evidence="10">The sequence shown here is derived from an EMBL/GenBank/DDBJ whole genome shotgun (WGS) entry which is preliminary data.</text>
</comment>
<dbReference type="PANTHER" id="PTHR11089">
    <property type="entry name" value="GTP-BINDING PROTEIN-RELATED"/>
    <property type="match status" value="1"/>
</dbReference>
<evidence type="ECO:0000256" key="6">
    <source>
        <dbReference type="ARBA" id="ARBA00023242"/>
    </source>
</evidence>
<dbReference type="InterPro" id="IPR012971">
    <property type="entry name" value="NOG2_N_dom"/>
</dbReference>
<dbReference type="InterPro" id="IPR006073">
    <property type="entry name" value="GTP-bd"/>
</dbReference>
<dbReference type="InterPro" id="IPR023179">
    <property type="entry name" value="GTP-bd_ortho_bundle_sf"/>
</dbReference>
<dbReference type="PANTHER" id="PTHR11089:SF9">
    <property type="entry name" value="NUCLEOLAR GTP-BINDING PROTEIN 2"/>
    <property type="match status" value="1"/>
</dbReference>
<evidence type="ECO:0000259" key="9">
    <source>
        <dbReference type="PROSITE" id="PS51721"/>
    </source>
</evidence>
<evidence type="ECO:0000256" key="4">
    <source>
        <dbReference type="ARBA" id="ARBA00022741"/>
    </source>
</evidence>
<evidence type="ECO:0000256" key="2">
    <source>
        <dbReference type="ARBA" id="ARBA00004604"/>
    </source>
</evidence>
<accession>A0AAW0CNZ1</accession>
<dbReference type="Pfam" id="PF01926">
    <property type="entry name" value="MMR_HSR1"/>
    <property type="match status" value="1"/>
</dbReference>
<keyword evidence="6 7" id="KW-0539">Nucleus</keyword>
<dbReference type="GO" id="GO:0005525">
    <property type="term" value="F:GTP binding"/>
    <property type="evidence" value="ECO:0007669"/>
    <property type="project" value="UniProtKB-KW"/>
</dbReference>
<feature type="domain" description="CP-type G" evidence="9">
    <location>
        <begin position="229"/>
        <end position="390"/>
    </location>
</feature>
<dbReference type="SUPFAM" id="SSF52540">
    <property type="entry name" value="P-loop containing nucleoside triphosphate hydrolases"/>
    <property type="match status" value="1"/>
</dbReference>
<feature type="compositionally biased region" description="Low complexity" evidence="8">
    <location>
        <begin position="1"/>
        <end position="24"/>
    </location>
</feature>
<dbReference type="Gene3D" id="3.40.50.300">
    <property type="entry name" value="P-loop containing nucleotide triphosphate hydrolases"/>
    <property type="match status" value="1"/>
</dbReference>
<evidence type="ECO:0000313" key="10">
    <source>
        <dbReference type="EMBL" id="KAK7040207.1"/>
    </source>
</evidence>
<comment type="function">
    <text evidence="1 7">GTPase that associates with pre-60S ribosomal subunits in the nucleolus and is required for their nuclear export and maturation.</text>
</comment>
<evidence type="ECO:0000313" key="11">
    <source>
        <dbReference type="Proteomes" id="UP001383192"/>
    </source>
</evidence>
<dbReference type="PROSITE" id="PS51721">
    <property type="entry name" value="G_CP"/>
    <property type="match status" value="1"/>
</dbReference>
<feature type="compositionally biased region" description="Acidic residues" evidence="8">
    <location>
        <begin position="611"/>
        <end position="625"/>
    </location>
</feature>
<dbReference type="AlphaFoldDB" id="A0AAW0CNZ1"/>
<keyword evidence="4 7" id="KW-0547">Nucleotide-binding</keyword>
<evidence type="ECO:0000256" key="5">
    <source>
        <dbReference type="ARBA" id="ARBA00023134"/>
    </source>
</evidence>
<comment type="subcellular location">
    <subcellularLocation>
        <location evidence="2 7">Nucleus</location>
        <location evidence="2 7">Nucleolus</location>
    </subcellularLocation>
</comment>
<comment type="similarity">
    <text evidence="7">Belongs to the TRAFAC class YlqF/YawG GTPase family. NOG2 subfamily.</text>
</comment>
<keyword evidence="11" id="KW-1185">Reference proteome</keyword>
<feature type="region of interest" description="Disordered" evidence="8">
    <location>
        <begin position="556"/>
        <end position="680"/>
    </location>
</feature>
<dbReference type="InterPro" id="IPR024929">
    <property type="entry name" value="GNL2_CP_dom"/>
</dbReference>
<keyword evidence="5 7" id="KW-0342">GTP-binding</keyword>
<evidence type="ECO:0000256" key="7">
    <source>
        <dbReference type="RuleBase" id="RU364023"/>
    </source>
</evidence>
<proteinExistence type="inferred from homology"/>
<dbReference type="InterPro" id="IPR050755">
    <property type="entry name" value="TRAFAC_YlqF/YawG_RiboMat"/>
</dbReference>
<dbReference type="Gene3D" id="1.10.1580.10">
    <property type="match status" value="1"/>
</dbReference>
<evidence type="ECO:0000256" key="3">
    <source>
        <dbReference type="ARBA" id="ARBA00022127"/>
    </source>
</evidence>
<dbReference type="Proteomes" id="UP001383192">
    <property type="component" value="Unassembled WGS sequence"/>
</dbReference>
<feature type="compositionally biased region" description="Acidic residues" evidence="8">
    <location>
        <begin position="556"/>
        <end position="583"/>
    </location>
</feature>
<dbReference type="GO" id="GO:0005730">
    <property type="term" value="C:nucleolus"/>
    <property type="evidence" value="ECO:0007669"/>
    <property type="project" value="UniProtKB-SubCell"/>
</dbReference>
<dbReference type="EMBL" id="JAYKXP010000038">
    <property type="protein sequence ID" value="KAK7040207.1"/>
    <property type="molecule type" value="Genomic_DNA"/>
</dbReference>
<dbReference type="FunFam" id="3.40.50.300:FF:000559">
    <property type="entry name" value="Nuclear/nucleolar GTPase 2"/>
    <property type="match status" value="1"/>
</dbReference>
<reference evidence="10 11" key="1">
    <citation type="submission" date="2024-01" db="EMBL/GenBank/DDBJ databases">
        <title>A draft genome for a cacao thread blight-causing isolate of Paramarasmius palmivorus.</title>
        <authorList>
            <person name="Baruah I.K."/>
            <person name="Bukari Y."/>
            <person name="Amoako-Attah I."/>
            <person name="Meinhardt L.W."/>
            <person name="Bailey B.A."/>
            <person name="Cohen S.P."/>
        </authorList>
    </citation>
    <scope>NUCLEOTIDE SEQUENCE [LARGE SCALE GENOMIC DNA]</scope>
    <source>
        <strain evidence="10 11">GH-12</strain>
    </source>
</reference>
<gene>
    <name evidence="10" type="primary">NOG2</name>
    <name evidence="10" type="ORF">VNI00_010013</name>
</gene>